<dbReference type="EMBL" id="EF605266">
    <property type="protein sequence ID" value="ABQ96859.1"/>
    <property type="molecule type" value="mRNA"/>
</dbReference>
<evidence type="ECO:0000313" key="1">
    <source>
        <dbReference type="EMBL" id="ABQ96859.1"/>
    </source>
</evidence>
<organism evidence="1">
    <name type="scientific">Haemaphysalis qinghaiensis</name>
    <dbReference type="NCBI Taxonomy" id="297592"/>
    <lineage>
        <taxon>Eukaryota</taxon>
        <taxon>Metazoa</taxon>
        <taxon>Ecdysozoa</taxon>
        <taxon>Arthropoda</taxon>
        <taxon>Chelicerata</taxon>
        <taxon>Arachnida</taxon>
        <taxon>Acari</taxon>
        <taxon>Parasitiformes</taxon>
        <taxon>Ixodida</taxon>
        <taxon>Ixodoidea</taxon>
        <taxon>Ixodidae</taxon>
        <taxon>Haemaphysalinae</taxon>
        <taxon>Haemaphysalis</taxon>
    </lineage>
</organism>
<sequence length="83" mass="9007">MRLLLSFIRDKALAPGGMCSSFRYMRCCMAYCSVPRPVQTPLLASFRSRCQLVRMRAHGNTALGRLASARPGSAAAQTERGGA</sequence>
<dbReference type="AlphaFoldDB" id="A5Z1E0"/>
<accession>A5Z1E0</accession>
<name>A5Z1E0_9ACAR</name>
<protein>
    <submittedName>
        <fullName evidence="1">Uncharacterized protein</fullName>
    </submittedName>
</protein>
<reference evidence="1" key="1">
    <citation type="submission" date="2007-05" db="EMBL/GenBank/DDBJ databases">
        <title>The construction of cDNA expression library of Haemaphysalis qinghaiensis larva tick and immunoscreening.</title>
        <authorList>
            <person name="Zhao H."/>
            <person name="Luo J."/>
            <person name="Yin H."/>
        </authorList>
    </citation>
    <scope>NUCLEOTIDE SEQUENCE</scope>
</reference>
<proteinExistence type="evidence at transcript level"/>